<keyword evidence="1" id="KW-0812">Transmembrane</keyword>
<evidence type="ECO:0000313" key="5">
    <source>
        <dbReference type="Proteomes" id="UP000232722"/>
    </source>
</evidence>
<dbReference type="Proteomes" id="UP000232688">
    <property type="component" value="Unassembled WGS sequence"/>
</dbReference>
<keyword evidence="1" id="KW-1133">Transmembrane helix</keyword>
<organism evidence="3 4">
    <name type="scientific">Rhizophagus irregularis</name>
    <dbReference type="NCBI Taxonomy" id="588596"/>
    <lineage>
        <taxon>Eukaryota</taxon>
        <taxon>Fungi</taxon>
        <taxon>Fungi incertae sedis</taxon>
        <taxon>Mucoromycota</taxon>
        <taxon>Glomeromycotina</taxon>
        <taxon>Glomeromycetes</taxon>
        <taxon>Glomerales</taxon>
        <taxon>Glomeraceae</taxon>
        <taxon>Rhizophagus</taxon>
    </lineage>
</organism>
<reference evidence="2 5" key="2">
    <citation type="submission" date="2017-09" db="EMBL/GenBank/DDBJ databases">
        <title>Extensive intraspecific genome diversity in a model arbuscular mycorrhizal fungus.</title>
        <authorList>
            <person name="Chen E.C."/>
            <person name="Morin E."/>
            <person name="Beaudet D."/>
            <person name="Noel J."/>
            <person name="Ndikumana S."/>
            <person name="Charron P."/>
            <person name="St-Onge C."/>
            <person name="Giorgi J."/>
            <person name="Grigoriev I.V."/>
            <person name="Roux C."/>
            <person name="Martin F.M."/>
            <person name="Corradi N."/>
        </authorList>
    </citation>
    <scope>NUCLEOTIDE SEQUENCE [LARGE SCALE GENOMIC DNA]</scope>
    <source>
        <strain evidence="2 5">A5</strain>
    </source>
</reference>
<accession>A0A2N0S6H3</accession>
<reference evidence="2 5" key="1">
    <citation type="submission" date="2016-04" db="EMBL/GenBank/DDBJ databases">
        <title>Genome analyses suggest a sexual origin of heterokaryosis in a supposedly ancient asexual fungus.</title>
        <authorList>
            <person name="Ropars J."/>
            <person name="Sedzielewska K."/>
            <person name="Noel J."/>
            <person name="Charron P."/>
            <person name="Farinelli L."/>
            <person name="Marton T."/>
            <person name="Kruger M."/>
            <person name="Pelin A."/>
            <person name="Brachmann A."/>
            <person name="Corradi N."/>
        </authorList>
    </citation>
    <scope>NUCLEOTIDE SEQUENCE [LARGE SCALE GENOMIC DNA]</scope>
    <source>
        <strain evidence="2 5">A5</strain>
    </source>
</reference>
<evidence type="ECO:0000313" key="3">
    <source>
        <dbReference type="EMBL" id="PKC71117.1"/>
    </source>
</evidence>
<sequence length="121" mass="13710">MILNIILSVICGLIIIGCIFIFFRVSKIRAHLNEKRLSLGIKFPFYLAITCINNHVPLFIISYLIGGIFHVILFIKNEGFLFNPDTIVRQEKAQQINDPETGIISPVENGQEYSLTETVSE</sequence>
<dbReference type="EMBL" id="LLXJ01000252">
    <property type="protein sequence ID" value="PKC12403.1"/>
    <property type="molecule type" value="Genomic_DNA"/>
</dbReference>
<dbReference type="VEuPathDB" id="FungiDB:RhiirA1_439060"/>
<keyword evidence="1" id="KW-0472">Membrane</keyword>
<gene>
    <name evidence="3" type="ORF">RhiirA1_439060</name>
    <name evidence="2" type="ORF">RhiirA5_464042</name>
</gene>
<feature type="transmembrane region" description="Helical" evidence="1">
    <location>
        <begin position="6"/>
        <end position="25"/>
    </location>
</feature>
<feature type="transmembrane region" description="Helical" evidence="1">
    <location>
        <begin position="45"/>
        <end position="75"/>
    </location>
</feature>
<evidence type="ECO:0000313" key="4">
    <source>
        <dbReference type="Proteomes" id="UP000232688"/>
    </source>
</evidence>
<protein>
    <submittedName>
        <fullName evidence="3">Uncharacterized protein</fullName>
    </submittedName>
</protein>
<dbReference type="AlphaFoldDB" id="A0A2N0S6H3"/>
<dbReference type="VEuPathDB" id="FungiDB:RhiirFUN_003350"/>
<dbReference type="VEuPathDB" id="FungiDB:FUN_021517"/>
<proteinExistence type="predicted"/>
<dbReference type="EMBL" id="LLXH01000183">
    <property type="protein sequence ID" value="PKC71117.1"/>
    <property type="molecule type" value="Genomic_DNA"/>
</dbReference>
<comment type="caution">
    <text evidence="3">The sequence shown here is derived from an EMBL/GenBank/DDBJ whole genome shotgun (WGS) entry which is preliminary data.</text>
</comment>
<evidence type="ECO:0000313" key="2">
    <source>
        <dbReference type="EMBL" id="PKC12403.1"/>
    </source>
</evidence>
<name>A0A2N0S6H3_9GLOM</name>
<dbReference type="Proteomes" id="UP000232722">
    <property type="component" value="Unassembled WGS sequence"/>
</dbReference>
<reference evidence="3 4" key="4">
    <citation type="submission" date="2017-10" db="EMBL/GenBank/DDBJ databases">
        <title>Genome analyses suggest a sexual origin of heterokaryosis in a supposedly ancient asexual fungus.</title>
        <authorList>
            <person name="Corradi N."/>
            <person name="Sedzielewska K."/>
            <person name="Noel J."/>
            <person name="Charron P."/>
            <person name="Farinelli L."/>
            <person name="Marton T."/>
            <person name="Kruger M."/>
            <person name="Pelin A."/>
            <person name="Brachmann A."/>
            <person name="Corradi N."/>
        </authorList>
    </citation>
    <scope>NUCLEOTIDE SEQUENCE [LARGE SCALE GENOMIC DNA]</scope>
    <source>
        <strain evidence="3 4">A1</strain>
    </source>
</reference>
<reference evidence="3 4" key="3">
    <citation type="submission" date="2017-10" db="EMBL/GenBank/DDBJ databases">
        <title>Extensive intraspecific genome diversity in a model arbuscular mycorrhizal fungus.</title>
        <authorList>
            <person name="Chen E.C.H."/>
            <person name="Morin E."/>
            <person name="Baudet D."/>
            <person name="Noel J."/>
            <person name="Ndikumana S."/>
            <person name="Charron P."/>
            <person name="St-Onge C."/>
            <person name="Giorgi J."/>
            <person name="Grigoriev I.V."/>
            <person name="Roux C."/>
            <person name="Martin F.M."/>
            <person name="Corradi N."/>
        </authorList>
    </citation>
    <scope>NUCLEOTIDE SEQUENCE [LARGE SCALE GENOMIC DNA]</scope>
    <source>
        <strain evidence="3 4">A1</strain>
    </source>
</reference>
<evidence type="ECO:0000256" key="1">
    <source>
        <dbReference type="SAM" id="Phobius"/>
    </source>
</evidence>